<accession>A0ABY8BCH1</accession>
<evidence type="ECO:0008006" key="3">
    <source>
        <dbReference type="Google" id="ProtNLM"/>
    </source>
</evidence>
<dbReference type="Proteomes" id="UP001216510">
    <property type="component" value="Chromosome"/>
</dbReference>
<name>A0ABY8BCH1_9BURK</name>
<dbReference type="EMBL" id="CP119083">
    <property type="protein sequence ID" value="WEF32868.1"/>
    <property type="molecule type" value="Genomic_DNA"/>
</dbReference>
<organism evidence="1 2">
    <name type="scientific">Pseudoduganella chitinolytica</name>
    <dbReference type="NCBI Taxonomy" id="34070"/>
    <lineage>
        <taxon>Bacteria</taxon>
        <taxon>Pseudomonadati</taxon>
        <taxon>Pseudomonadota</taxon>
        <taxon>Betaproteobacteria</taxon>
        <taxon>Burkholderiales</taxon>
        <taxon>Oxalobacteraceae</taxon>
        <taxon>Telluria group</taxon>
        <taxon>Pseudoduganella</taxon>
    </lineage>
</organism>
<evidence type="ECO:0000313" key="2">
    <source>
        <dbReference type="Proteomes" id="UP001216510"/>
    </source>
</evidence>
<proteinExistence type="predicted"/>
<evidence type="ECO:0000313" key="1">
    <source>
        <dbReference type="EMBL" id="WEF32868.1"/>
    </source>
</evidence>
<reference evidence="1 2" key="1">
    <citation type="submission" date="2023-02" db="EMBL/GenBank/DDBJ databases">
        <title>Gemone sequence of Telluria chitinolytica ACM 3522T.</title>
        <authorList>
            <person name="Frediansyah A."/>
            <person name="Miess H."/>
            <person name="Gross H."/>
        </authorList>
    </citation>
    <scope>NUCLEOTIDE SEQUENCE [LARGE SCALE GENOMIC DNA]</scope>
    <source>
        <strain evidence="1 2">ACM 3522</strain>
    </source>
</reference>
<sequence length="363" mass="38046">MSEKIRVPQDELGEYLKTAPRFAWTSSAPGTGAMADYDEASLIGASRIVDGIPQVDVVGERPWQFDREVLTPAGNALSTAGQALLDAGKGVLGFINDTFVRPSGSTNEISQRWGADLSLYTVRNLSREYSRNPTGQTLVPIDSAAEARRAANNARVATNVALAAGGPLTGYAAGAQLLGAPNDVVNNIGVAASGVFGSVAIGSGAQPIYIGPRSLAQQFGVRSVAIADTRATPSISDIAIEYTSSGAGRLSNAVMTGKVNGATTTVGSMKYAYEESGHSRIVSVNMYEISAGFRGQGLSTRLFSDVQARHQANMFEGAAGFDNAAVMSRTGDISATPWSKAMDKLGFTTTYDPYMGMMTSTKR</sequence>
<gene>
    <name evidence="1" type="ORF">PX653_26315</name>
</gene>
<protein>
    <recommendedName>
        <fullName evidence="3">N-acetyltransferase domain-containing protein</fullName>
    </recommendedName>
</protein>
<keyword evidence="2" id="KW-1185">Reference proteome</keyword>
<dbReference type="RefSeq" id="WP_277415584.1">
    <property type="nucleotide sequence ID" value="NZ_CP119083.1"/>
</dbReference>